<dbReference type="SUPFAM" id="SSF52129">
    <property type="entry name" value="Caspase-like"/>
    <property type="match status" value="1"/>
</dbReference>
<feature type="transmembrane region" description="Helical" evidence="2">
    <location>
        <begin position="351"/>
        <end position="370"/>
    </location>
</feature>
<dbReference type="Proteomes" id="UP000729701">
    <property type="component" value="Unassembled WGS sequence"/>
</dbReference>
<evidence type="ECO:0000313" key="5">
    <source>
        <dbReference type="Proteomes" id="UP000729701"/>
    </source>
</evidence>
<evidence type="ECO:0000313" key="4">
    <source>
        <dbReference type="EMBL" id="MBW4672391.1"/>
    </source>
</evidence>
<comment type="caution">
    <text evidence="4">The sequence shown here is derived from an EMBL/GenBank/DDBJ whole genome shotgun (WGS) entry which is preliminary data.</text>
</comment>
<accession>A0A951QVI1</accession>
<dbReference type="EMBL" id="JAHHGZ010000075">
    <property type="protein sequence ID" value="MBW4672391.1"/>
    <property type="molecule type" value="Genomic_DNA"/>
</dbReference>
<dbReference type="InterPro" id="IPR011990">
    <property type="entry name" value="TPR-like_helical_dom_sf"/>
</dbReference>
<feature type="domain" description="Peptidase C14 caspase" evidence="3">
    <location>
        <begin position="4"/>
        <end position="232"/>
    </location>
</feature>
<reference evidence="4" key="1">
    <citation type="submission" date="2021-05" db="EMBL/GenBank/DDBJ databases">
        <authorList>
            <person name="Pietrasiak N."/>
            <person name="Ward R."/>
            <person name="Stajich J.E."/>
            <person name="Kurbessoian T."/>
        </authorList>
    </citation>
    <scope>NUCLEOTIDE SEQUENCE</scope>
    <source>
        <strain evidence="4">GSE-NOS-MK-12-04C</strain>
    </source>
</reference>
<dbReference type="GO" id="GO:0004197">
    <property type="term" value="F:cysteine-type endopeptidase activity"/>
    <property type="evidence" value="ECO:0007669"/>
    <property type="project" value="InterPro"/>
</dbReference>
<gene>
    <name evidence="4" type="ORF">KME60_34475</name>
</gene>
<evidence type="ECO:0000256" key="1">
    <source>
        <dbReference type="SAM" id="MobiDB-lite"/>
    </source>
</evidence>
<protein>
    <submittedName>
        <fullName evidence="4">Caspase family protein</fullName>
    </submittedName>
</protein>
<organism evidence="4 5">
    <name type="scientific">Cyanomargarita calcarea GSE-NOS-MK-12-04C</name>
    <dbReference type="NCBI Taxonomy" id="2839659"/>
    <lineage>
        <taxon>Bacteria</taxon>
        <taxon>Bacillati</taxon>
        <taxon>Cyanobacteriota</taxon>
        <taxon>Cyanophyceae</taxon>
        <taxon>Nostocales</taxon>
        <taxon>Cyanomargaritaceae</taxon>
        <taxon>Cyanomargarita</taxon>
    </lineage>
</organism>
<evidence type="ECO:0000256" key="2">
    <source>
        <dbReference type="SAM" id="Phobius"/>
    </source>
</evidence>
<dbReference type="InterPro" id="IPR011600">
    <property type="entry name" value="Pept_C14_caspase"/>
</dbReference>
<evidence type="ECO:0000259" key="3">
    <source>
        <dbReference type="Pfam" id="PF00656"/>
    </source>
</evidence>
<dbReference type="GO" id="GO:0006508">
    <property type="term" value="P:proteolysis"/>
    <property type="evidence" value="ECO:0007669"/>
    <property type="project" value="InterPro"/>
</dbReference>
<dbReference type="InterPro" id="IPR029030">
    <property type="entry name" value="Caspase-like_dom_sf"/>
</dbReference>
<keyword evidence="2" id="KW-0472">Membrane</keyword>
<dbReference type="AlphaFoldDB" id="A0A951QVI1"/>
<reference evidence="4" key="2">
    <citation type="journal article" date="2022" name="Microbiol. Resour. Announc.">
        <title>Metagenome Sequencing to Explore Phylogenomics of Terrestrial Cyanobacteria.</title>
        <authorList>
            <person name="Ward R.D."/>
            <person name="Stajich J.E."/>
            <person name="Johansen J.R."/>
            <person name="Huntemann M."/>
            <person name="Clum A."/>
            <person name="Foster B."/>
            <person name="Foster B."/>
            <person name="Roux S."/>
            <person name="Palaniappan K."/>
            <person name="Varghese N."/>
            <person name="Mukherjee S."/>
            <person name="Reddy T.B.K."/>
            <person name="Daum C."/>
            <person name="Copeland A."/>
            <person name="Chen I.A."/>
            <person name="Ivanova N.N."/>
            <person name="Kyrpides N.C."/>
            <person name="Shapiro N."/>
            <person name="Eloe-Fadrosh E.A."/>
            <person name="Pietrasiak N."/>
        </authorList>
    </citation>
    <scope>NUCLEOTIDE SEQUENCE</scope>
    <source>
        <strain evidence="4">GSE-NOS-MK-12-04C</strain>
    </source>
</reference>
<keyword evidence="2" id="KW-1133">Transmembrane helix</keyword>
<dbReference type="Gene3D" id="1.25.40.10">
    <property type="entry name" value="Tetratricopeptide repeat domain"/>
    <property type="match status" value="1"/>
</dbReference>
<dbReference type="Gene3D" id="3.40.50.1460">
    <property type="match status" value="1"/>
</dbReference>
<name>A0A951QVI1_9CYAN</name>
<dbReference type="Pfam" id="PF00656">
    <property type="entry name" value="Peptidase_C14"/>
    <property type="match status" value="1"/>
</dbReference>
<proteinExistence type="predicted"/>
<feature type="region of interest" description="Disordered" evidence="1">
    <location>
        <begin position="322"/>
        <end position="344"/>
    </location>
</feature>
<keyword evidence="2" id="KW-0812">Transmembrane</keyword>
<sequence>MVNNWAIAIGINEYQFFQPLGCAKADAEGLKDFLTIEGGFSQQQCLLMTDTSPRMGDRSMNPTKENILLLIEDLAAGCWQKQDRVWFFFSGYGVSYNGQDYLMPVSGNPSRVLETGIEVRSLLQTLQLAAVDVLVLLDINRVFGTQTDSLIGQETIELAKELEIPTILSCQPEQFSRESNELRHGFFTSALLEALRSGNASTLADLQTYVSVRIPELCQHYWRPTQNPVTVMASTEKVILPISVVKSGIPRTVPSDEIFRAKAAPKLEEKFVNTNKKEIFTLHKLEEKDVDIDSDIWEQGVGIKEALPLSFPPSFRVLSAIPKQELESPPPTTPKKSESKSVGKSPFGQQFVMWSAGSILLLSLVTVVFLRNQTGFRKEQMPLEANRDNANTQVIRDIPNPPRTPTIAAISPENPKLKQRNQALLESAKNLESENQASDLKEAIAIARKIQPGEPLYEEATAKIETWSAKIFNLAETRAKQKQYSNAIAAAQLIVNSEPLYPKAQAAINQWRIESKQYVGNKTVLEAANALIKSGQASSYNRAIEVAKRVPEGEPGSDLAQKSINIWSQKILDLAKRRSTVGEYSSAIATATLVPEGTVAYKSAQQAIQKWQKK</sequence>